<dbReference type="PANTHER" id="PTHR22933:SF40">
    <property type="entry name" value="CUTICULAR PROTEIN ANALOGOUS TO PERITROPHINS 1-H"/>
    <property type="match status" value="1"/>
</dbReference>
<dbReference type="EMBL" id="JARKIK010000021">
    <property type="protein sequence ID" value="KAK8744904.1"/>
    <property type="molecule type" value="Genomic_DNA"/>
</dbReference>
<gene>
    <name evidence="3" type="ORF">OTU49_000679</name>
</gene>
<feature type="compositionally biased region" description="Low complexity" evidence="1">
    <location>
        <begin position="369"/>
        <end position="388"/>
    </location>
</feature>
<feature type="compositionally biased region" description="Basic and acidic residues" evidence="1">
    <location>
        <begin position="308"/>
        <end position="320"/>
    </location>
</feature>
<feature type="domain" description="Chitin-binding type-2" evidence="2">
    <location>
        <begin position="112"/>
        <end position="169"/>
    </location>
</feature>
<feature type="compositionally biased region" description="Low complexity" evidence="1">
    <location>
        <begin position="397"/>
        <end position="406"/>
    </location>
</feature>
<dbReference type="PANTHER" id="PTHR22933">
    <property type="entry name" value="FI18007P1-RELATED"/>
    <property type="match status" value="1"/>
</dbReference>
<dbReference type="Gene3D" id="2.170.140.10">
    <property type="entry name" value="Chitin binding domain"/>
    <property type="match status" value="1"/>
</dbReference>
<dbReference type="InterPro" id="IPR036508">
    <property type="entry name" value="Chitin-bd_dom_sf"/>
</dbReference>
<dbReference type="SMART" id="SM00494">
    <property type="entry name" value="ChtBD2"/>
    <property type="match status" value="1"/>
</dbReference>
<feature type="region of interest" description="Disordered" evidence="1">
    <location>
        <begin position="181"/>
        <end position="247"/>
    </location>
</feature>
<evidence type="ECO:0000313" key="3">
    <source>
        <dbReference type="EMBL" id="KAK8744904.1"/>
    </source>
</evidence>
<accession>A0AAW0XYV9</accession>
<feature type="compositionally biased region" description="Low complexity" evidence="1">
    <location>
        <begin position="263"/>
        <end position="272"/>
    </location>
</feature>
<sequence>RLQRRPVHRVTEAAAAACTPGDRGCSGGLYAEGNTQGLFAASLTTAQENATVSGDTSEGAAEPVEEKPKLTGNPQIDYIHDPNLPHELLGYDLSTYPFYKRLPKDLLDPKFNFTCDNRHDGFYASIPHKCQVYHNCLFGVRYDFLCANYTVFDQKNFICHYVSEVDCENSEKHYDRNDELYETTTTTTSTTPAPQIIYVDRPRPRPLGGQGRIRNNRPNRPNRPRPFSGKRRTTTTTTPSPDYDYYDYYDNYDQYYDYYNDETTTTTTTTTKRPPRRRRPNRPRQGGQQGGEERFGGGFNQRNRKRPRFPENEEFSDPRSSRLQQGNAPREQFFDDAPVDEFLQDAATGQRNRPNRPGPKSGPRRKKPSTTTSTTTTTEASPDYYDYYDYGDEGASPTTTTTTTAAPDRRARPSFTPSRSSGSRVRPNTGVTTTEFPGDDYTERGFRPTGRINSNRQPAVINRRLSQADQTQDNVPEASTLQERQRPQPAGPVFPRRRNPTVPEADIIAEEEPLAAELEPLASELEPLEDTATEATRVRARVRVRPTRQGREASLAGGAIDQSPAHSDY</sequence>
<dbReference type="GO" id="GO:0008061">
    <property type="term" value="F:chitin binding"/>
    <property type="evidence" value="ECO:0007669"/>
    <property type="project" value="InterPro"/>
</dbReference>
<dbReference type="InterPro" id="IPR002557">
    <property type="entry name" value="Chitin-bd_dom"/>
</dbReference>
<dbReference type="Proteomes" id="UP001445076">
    <property type="component" value="Unassembled WGS sequence"/>
</dbReference>
<organism evidence="3 4">
    <name type="scientific">Cherax quadricarinatus</name>
    <name type="common">Australian red claw crayfish</name>
    <dbReference type="NCBI Taxonomy" id="27406"/>
    <lineage>
        <taxon>Eukaryota</taxon>
        <taxon>Metazoa</taxon>
        <taxon>Ecdysozoa</taxon>
        <taxon>Arthropoda</taxon>
        <taxon>Crustacea</taxon>
        <taxon>Multicrustacea</taxon>
        <taxon>Malacostraca</taxon>
        <taxon>Eumalacostraca</taxon>
        <taxon>Eucarida</taxon>
        <taxon>Decapoda</taxon>
        <taxon>Pleocyemata</taxon>
        <taxon>Astacidea</taxon>
        <taxon>Parastacoidea</taxon>
        <taxon>Parastacidae</taxon>
        <taxon>Cherax</taxon>
    </lineage>
</organism>
<evidence type="ECO:0000259" key="2">
    <source>
        <dbReference type="PROSITE" id="PS50940"/>
    </source>
</evidence>
<dbReference type="SUPFAM" id="SSF57625">
    <property type="entry name" value="Invertebrate chitin-binding proteins"/>
    <property type="match status" value="1"/>
</dbReference>
<feature type="region of interest" description="Disordered" evidence="1">
    <location>
        <begin position="345"/>
        <end position="500"/>
    </location>
</feature>
<comment type="caution">
    <text evidence="3">The sequence shown here is derived from an EMBL/GenBank/DDBJ whole genome shotgun (WGS) entry which is preliminary data.</text>
</comment>
<feature type="compositionally biased region" description="Basic residues" evidence="1">
    <location>
        <begin position="273"/>
        <end position="282"/>
    </location>
</feature>
<evidence type="ECO:0000256" key="1">
    <source>
        <dbReference type="SAM" id="MobiDB-lite"/>
    </source>
</evidence>
<name>A0AAW0XYV9_CHEQU</name>
<feature type="non-terminal residue" evidence="3">
    <location>
        <position position="1"/>
    </location>
</feature>
<feature type="region of interest" description="Disordered" evidence="1">
    <location>
        <begin position="545"/>
        <end position="569"/>
    </location>
</feature>
<dbReference type="PROSITE" id="PS50940">
    <property type="entry name" value="CHIT_BIND_II"/>
    <property type="match status" value="1"/>
</dbReference>
<dbReference type="InterPro" id="IPR052976">
    <property type="entry name" value="Scoloptoxin-like"/>
</dbReference>
<feature type="compositionally biased region" description="Polar residues" evidence="1">
    <location>
        <begin position="464"/>
        <end position="482"/>
    </location>
</feature>
<reference evidence="3 4" key="1">
    <citation type="journal article" date="2024" name="BMC Genomics">
        <title>Genome assembly of redclaw crayfish (Cherax quadricarinatus) provides insights into its immune adaptation and hypoxia tolerance.</title>
        <authorList>
            <person name="Liu Z."/>
            <person name="Zheng J."/>
            <person name="Li H."/>
            <person name="Fang K."/>
            <person name="Wang S."/>
            <person name="He J."/>
            <person name="Zhou D."/>
            <person name="Weng S."/>
            <person name="Chi M."/>
            <person name="Gu Z."/>
            <person name="He J."/>
            <person name="Li F."/>
            <person name="Wang M."/>
        </authorList>
    </citation>
    <scope>NUCLEOTIDE SEQUENCE [LARGE SCALE GENOMIC DNA]</scope>
    <source>
        <strain evidence="3">ZL_2023a</strain>
    </source>
</reference>
<dbReference type="GO" id="GO:0005576">
    <property type="term" value="C:extracellular region"/>
    <property type="evidence" value="ECO:0007669"/>
    <property type="project" value="InterPro"/>
</dbReference>
<feature type="compositionally biased region" description="Low complexity" evidence="1">
    <location>
        <begin position="234"/>
        <end position="247"/>
    </location>
</feature>
<feature type="region of interest" description="Disordered" evidence="1">
    <location>
        <begin position="49"/>
        <end position="72"/>
    </location>
</feature>
<feature type="region of interest" description="Disordered" evidence="1">
    <location>
        <begin position="263"/>
        <end position="333"/>
    </location>
</feature>
<dbReference type="AlphaFoldDB" id="A0AAW0XYV9"/>
<dbReference type="Pfam" id="PF01607">
    <property type="entry name" value="CBM_14"/>
    <property type="match status" value="1"/>
</dbReference>
<evidence type="ECO:0000313" key="4">
    <source>
        <dbReference type="Proteomes" id="UP001445076"/>
    </source>
</evidence>
<proteinExistence type="predicted"/>
<protein>
    <recommendedName>
        <fullName evidence="2">Chitin-binding type-2 domain-containing protein</fullName>
    </recommendedName>
</protein>
<feature type="compositionally biased region" description="Basic residues" evidence="1">
    <location>
        <begin position="214"/>
        <end position="233"/>
    </location>
</feature>
<keyword evidence="4" id="KW-1185">Reference proteome</keyword>